<dbReference type="InterPro" id="IPR010982">
    <property type="entry name" value="Lambda_DNA-bd_dom_sf"/>
</dbReference>
<keyword evidence="3" id="KW-1185">Reference proteome</keyword>
<dbReference type="PROSITE" id="PS50943">
    <property type="entry name" value="HTH_CROC1"/>
    <property type="match status" value="1"/>
</dbReference>
<dbReference type="Proteomes" id="UP000316184">
    <property type="component" value="Unassembled WGS sequence"/>
</dbReference>
<dbReference type="Gene3D" id="1.10.260.40">
    <property type="entry name" value="lambda repressor-like DNA-binding domains"/>
    <property type="match status" value="1"/>
</dbReference>
<organism evidence="2 3">
    <name type="scientific">Saccharopolyspora dendranthemae</name>
    <dbReference type="NCBI Taxonomy" id="1181886"/>
    <lineage>
        <taxon>Bacteria</taxon>
        <taxon>Bacillati</taxon>
        <taxon>Actinomycetota</taxon>
        <taxon>Actinomycetes</taxon>
        <taxon>Pseudonocardiales</taxon>
        <taxon>Pseudonocardiaceae</taxon>
        <taxon>Saccharopolyspora</taxon>
    </lineage>
</organism>
<reference evidence="2 3" key="1">
    <citation type="submission" date="2019-06" db="EMBL/GenBank/DDBJ databases">
        <title>Sequencing the genomes of 1000 actinobacteria strains.</title>
        <authorList>
            <person name="Klenk H.-P."/>
        </authorList>
    </citation>
    <scope>NUCLEOTIDE SEQUENCE [LARGE SCALE GENOMIC DNA]</scope>
    <source>
        <strain evidence="2 3">DSM 46699</strain>
    </source>
</reference>
<gene>
    <name evidence="2" type="ORF">FHU35_15499</name>
</gene>
<evidence type="ECO:0000313" key="2">
    <source>
        <dbReference type="EMBL" id="TWF93645.1"/>
    </source>
</evidence>
<dbReference type="InterPro" id="IPR001387">
    <property type="entry name" value="Cro/C1-type_HTH"/>
</dbReference>
<dbReference type="SMART" id="SM00530">
    <property type="entry name" value="HTH_XRE"/>
    <property type="match status" value="1"/>
</dbReference>
<protein>
    <submittedName>
        <fullName evidence="2">Helix-turn-helix protein</fullName>
    </submittedName>
</protein>
<dbReference type="GO" id="GO:0003677">
    <property type="term" value="F:DNA binding"/>
    <property type="evidence" value="ECO:0007669"/>
    <property type="project" value="InterPro"/>
</dbReference>
<dbReference type="CDD" id="cd00093">
    <property type="entry name" value="HTH_XRE"/>
    <property type="match status" value="1"/>
</dbReference>
<dbReference type="EMBL" id="VIWX01000005">
    <property type="protein sequence ID" value="TWF93645.1"/>
    <property type="molecule type" value="Genomic_DNA"/>
</dbReference>
<dbReference type="OrthoDB" id="3697769at2"/>
<evidence type="ECO:0000313" key="3">
    <source>
        <dbReference type="Proteomes" id="UP000316184"/>
    </source>
</evidence>
<comment type="caution">
    <text evidence="2">The sequence shown here is derived from an EMBL/GenBank/DDBJ whole genome shotgun (WGS) entry which is preliminary data.</text>
</comment>
<sequence length="284" mass="31499">MVGATERNTPKARLLGAELRDLRKKARMTVRDLGAELGLAQGTVSRYERGERTPEIAYVARLLGVLGVTGDRYDELIEFAKTASEPNLVADSRSGMHSHLIELSEYDRAATRTTHVAPLVVPGPFQTRAYATEIMSTVPPDEREVRIEMRMARREALYSQDAAIGLIAERVLCETMGSEAVMLEQLQHLVALAEQPNIDIRVIPSSVRTWTLAHNGSFILYEFAKAAPTVHLEHYRGPVFLYDTTDVDAYRQALDTLTTTAMSPEESADLMSDIAKKLEGIPQS</sequence>
<dbReference type="InterPro" id="IPR043917">
    <property type="entry name" value="DUF5753"/>
</dbReference>
<dbReference type="Pfam" id="PF13560">
    <property type="entry name" value="HTH_31"/>
    <property type="match status" value="1"/>
</dbReference>
<dbReference type="Pfam" id="PF19054">
    <property type="entry name" value="DUF5753"/>
    <property type="match status" value="1"/>
</dbReference>
<dbReference type="RefSeq" id="WP_145743576.1">
    <property type="nucleotide sequence ID" value="NZ_VIWX01000005.1"/>
</dbReference>
<accession>A0A561U2R0</accession>
<name>A0A561U2R0_9PSEU</name>
<dbReference type="AlphaFoldDB" id="A0A561U2R0"/>
<evidence type="ECO:0000259" key="1">
    <source>
        <dbReference type="PROSITE" id="PS50943"/>
    </source>
</evidence>
<proteinExistence type="predicted"/>
<feature type="domain" description="HTH cro/C1-type" evidence="1">
    <location>
        <begin position="19"/>
        <end position="76"/>
    </location>
</feature>
<dbReference type="SUPFAM" id="SSF47413">
    <property type="entry name" value="lambda repressor-like DNA-binding domains"/>
    <property type="match status" value="1"/>
</dbReference>